<accession>A0ACB8UY74</accession>
<gene>
    <name evidence="1" type="ORF">LOY88_003035</name>
</gene>
<protein>
    <submittedName>
        <fullName evidence="1">Uncharacterized protein</fullName>
    </submittedName>
</protein>
<proteinExistence type="predicted"/>
<name>A0ACB8UY74_9EURO</name>
<comment type="caution">
    <text evidence="1">The sequence shown here is derived from an EMBL/GenBank/DDBJ whole genome shotgun (WGS) entry which is preliminary data.</text>
</comment>
<reference evidence="1" key="1">
    <citation type="journal article" date="2022" name="bioRxiv">
        <title>Population genetic analysis of Ophidiomyces ophidiicola, the causative agent of snake fungal disease, indicates recent introductions to the USA.</title>
        <authorList>
            <person name="Ladner J.T."/>
            <person name="Palmer J.M."/>
            <person name="Ettinger C.L."/>
            <person name="Stajich J.E."/>
            <person name="Farrell T.M."/>
            <person name="Glorioso B.M."/>
            <person name="Lawson B."/>
            <person name="Price S.J."/>
            <person name="Stengle A.G."/>
            <person name="Grear D.A."/>
            <person name="Lorch J.M."/>
        </authorList>
    </citation>
    <scope>NUCLEOTIDE SEQUENCE</scope>
    <source>
        <strain evidence="1">NWHC 24266-5</strain>
    </source>
</reference>
<evidence type="ECO:0000313" key="1">
    <source>
        <dbReference type="EMBL" id="KAI2387545.1"/>
    </source>
</evidence>
<organism evidence="1">
    <name type="scientific">Ophidiomyces ophidiicola</name>
    <dbReference type="NCBI Taxonomy" id="1387563"/>
    <lineage>
        <taxon>Eukaryota</taxon>
        <taxon>Fungi</taxon>
        <taxon>Dikarya</taxon>
        <taxon>Ascomycota</taxon>
        <taxon>Pezizomycotina</taxon>
        <taxon>Eurotiomycetes</taxon>
        <taxon>Eurotiomycetidae</taxon>
        <taxon>Onygenales</taxon>
        <taxon>Onygenaceae</taxon>
        <taxon>Ophidiomyces</taxon>
    </lineage>
</organism>
<sequence>MYPAEREPGRQADNEPGAKRNTGLNVRRNSQKEPSYTVPSHAPRKRRFSVEEDAFTIEDISALDAGYDADVEVLWPYQYEEADTSISPSKVRSTGPRRLEHDDISHSALIDWMGSLHCDSDKDSSPLKCTPRETKKRKSRPSLDSLHRRYSSRFGRQDGDSLERGRPVLPKRTRRSTVENNRCVTFTREADILDGLATGLSSKRSDSAPATNDGMDLD</sequence>
<dbReference type="EMBL" id="JALBCA010000038">
    <property type="protein sequence ID" value="KAI2387545.1"/>
    <property type="molecule type" value="Genomic_DNA"/>
</dbReference>